<dbReference type="GO" id="GO:0009307">
    <property type="term" value="P:DNA restriction-modification system"/>
    <property type="evidence" value="ECO:0007669"/>
    <property type="project" value="UniProtKB-KW"/>
</dbReference>
<protein>
    <submittedName>
        <fullName evidence="5">Restriction endonuclease subunit S</fullName>
    </submittedName>
</protein>
<keyword evidence="6" id="KW-1185">Reference proteome</keyword>
<keyword evidence="2" id="KW-0680">Restriction system</keyword>
<dbReference type="GO" id="GO:0004519">
    <property type="term" value="F:endonuclease activity"/>
    <property type="evidence" value="ECO:0007669"/>
    <property type="project" value="UniProtKB-KW"/>
</dbReference>
<evidence type="ECO:0000313" key="5">
    <source>
        <dbReference type="EMBL" id="RDU69448.1"/>
    </source>
</evidence>
<evidence type="ECO:0000259" key="4">
    <source>
        <dbReference type="Pfam" id="PF01420"/>
    </source>
</evidence>
<evidence type="ECO:0000256" key="1">
    <source>
        <dbReference type="ARBA" id="ARBA00010923"/>
    </source>
</evidence>
<organism evidence="5 6">
    <name type="scientific">Helicobacter cholecystus</name>
    <dbReference type="NCBI Taxonomy" id="45498"/>
    <lineage>
        <taxon>Bacteria</taxon>
        <taxon>Pseudomonadati</taxon>
        <taxon>Campylobacterota</taxon>
        <taxon>Epsilonproteobacteria</taxon>
        <taxon>Campylobacterales</taxon>
        <taxon>Helicobacteraceae</taxon>
        <taxon>Helicobacter</taxon>
    </lineage>
</organism>
<dbReference type="Pfam" id="PF01420">
    <property type="entry name" value="Methylase_S"/>
    <property type="match status" value="1"/>
</dbReference>
<evidence type="ECO:0000256" key="2">
    <source>
        <dbReference type="ARBA" id="ARBA00022747"/>
    </source>
</evidence>
<dbReference type="GO" id="GO:0003677">
    <property type="term" value="F:DNA binding"/>
    <property type="evidence" value="ECO:0007669"/>
    <property type="project" value="UniProtKB-KW"/>
</dbReference>
<comment type="caution">
    <text evidence="5">The sequence shown here is derived from an EMBL/GenBank/DDBJ whole genome shotgun (WGS) entry which is preliminary data.</text>
</comment>
<evidence type="ECO:0000256" key="3">
    <source>
        <dbReference type="ARBA" id="ARBA00023125"/>
    </source>
</evidence>
<keyword evidence="5" id="KW-0540">Nuclease</keyword>
<sequence>MQKLQDIAHLQVGFTLARNKATPSSLQSYSYQILSMNAFPSDGIQMISGHEGLYVCSEKISENYFIKKGDVVIRLRDPIGCIYVSKDEQKLLVSSLAVIVRIEKSKILGEYLAYYLNSSLAQSYFQTKIRGTTIPMIRVADIKQMPIPLPSLKKQSQMIALMQEGDREISFLNELIEQKRMLKHQFFKSLITKE</sequence>
<dbReference type="RefSeq" id="WP_104724600.1">
    <property type="nucleotide sequence ID" value="NZ_FZNE01000003.1"/>
</dbReference>
<dbReference type="OrthoDB" id="5360691at2"/>
<dbReference type="Proteomes" id="UP000257067">
    <property type="component" value="Unassembled WGS sequence"/>
</dbReference>
<comment type="similarity">
    <text evidence="1">Belongs to the type-I restriction system S methylase family.</text>
</comment>
<gene>
    <name evidence="5" type="ORF">CQA62_02025</name>
</gene>
<dbReference type="PANTHER" id="PTHR30408">
    <property type="entry name" value="TYPE-1 RESTRICTION ENZYME ECOKI SPECIFICITY PROTEIN"/>
    <property type="match status" value="1"/>
</dbReference>
<keyword evidence="5" id="KW-0378">Hydrolase</keyword>
<reference evidence="5 6" key="1">
    <citation type="submission" date="2018-04" db="EMBL/GenBank/DDBJ databases">
        <title>Novel Campyloabacter and Helicobacter Species and Strains.</title>
        <authorList>
            <person name="Mannion A.J."/>
            <person name="Shen Z."/>
            <person name="Fox J.G."/>
        </authorList>
    </citation>
    <scope>NUCLEOTIDE SEQUENCE [LARGE SCALE GENOMIC DNA]</scope>
    <source>
        <strain evidence="5 6">ATCC 700242</strain>
    </source>
</reference>
<feature type="domain" description="Type I restriction modification DNA specificity" evidence="4">
    <location>
        <begin position="3"/>
        <end position="177"/>
    </location>
</feature>
<dbReference type="SUPFAM" id="SSF116734">
    <property type="entry name" value="DNA methylase specificity domain"/>
    <property type="match status" value="1"/>
</dbReference>
<proteinExistence type="inferred from homology"/>
<dbReference type="Gene3D" id="3.90.220.20">
    <property type="entry name" value="DNA methylase specificity domains"/>
    <property type="match status" value="1"/>
</dbReference>
<keyword evidence="5" id="KW-0255">Endonuclease</keyword>
<dbReference type="AlphaFoldDB" id="A0A3D8IW10"/>
<evidence type="ECO:0000313" key="6">
    <source>
        <dbReference type="Proteomes" id="UP000257067"/>
    </source>
</evidence>
<dbReference type="InterPro" id="IPR000055">
    <property type="entry name" value="Restrct_endonuc_typeI_TRD"/>
</dbReference>
<name>A0A3D8IW10_9HELI</name>
<dbReference type="PANTHER" id="PTHR30408:SF12">
    <property type="entry name" value="TYPE I RESTRICTION ENZYME MJAVIII SPECIFICITY SUBUNIT"/>
    <property type="match status" value="1"/>
</dbReference>
<accession>A0A3D8IW10</accession>
<keyword evidence="3" id="KW-0238">DNA-binding</keyword>
<dbReference type="InterPro" id="IPR052021">
    <property type="entry name" value="Type-I_RS_S_subunit"/>
</dbReference>
<dbReference type="EMBL" id="NXLU01000002">
    <property type="protein sequence ID" value="RDU69448.1"/>
    <property type="molecule type" value="Genomic_DNA"/>
</dbReference>
<dbReference type="InterPro" id="IPR044946">
    <property type="entry name" value="Restrct_endonuc_typeI_TRD_sf"/>
</dbReference>